<feature type="transmembrane region" description="Helical" evidence="10">
    <location>
        <begin position="130"/>
        <end position="148"/>
    </location>
</feature>
<dbReference type="InterPro" id="IPR013099">
    <property type="entry name" value="K_chnl_dom"/>
</dbReference>
<dbReference type="SUPFAM" id="SSF81324">
    <property type="entry name" value="Voltage-gated potassium channels"/>
    <property type="match status" value="2"/>
</dbReference>
<protein>
    <recommendedName>
        <fullName evidence="11">Potassium channel domain-containing protein</fullName>
    </recommendedName>
</protein>
<sequence length="344" mass="38323">MAAVRSSLRSRGSSSTSASDPKERVKNCCRKLVAFMCTQVGVGGLVVGYAIVGAVGFGFLESSWENPQDRVVRQLQANCTRELVDVARSVNVFNETQWRAEVNAALRRFQSGLVQAVKDGYNGLSSEEMWTFPAALMFCLAVFTMIGYGNLVPRTHWGKVATVVYAVFGIPLYVLYFMNMGKVLATTFRWLYRRLYECSSDARDPADSEEEAGVPPPPPSPSPRIIVPSTACLWVIGGYVLTGTIMFAMWEEWGYLDSTYFCVTSLCKIGIGDFVPGANIIEYRSGSHLKLVINFVYLLVGMGLVAMCYNLMREDVKEKVRDVKADMLQWLEDVRLRVSSCCCR</sequence>
<accession>A0ABQ9G627</accession>
<feature type="transmembrane region" description="Helical" evidence="10">
    <location>
        <begin position="160"/>
        <end position="178"/>
    </location>
</feature>
<name>A0ABQ9G627_9NEOP</name>
<keyword evidence="13" id="KW-1185">Reference proteome</keyword>
<evidence type="ECO:0000256" key="9">
    <source>
        <dbReference type="SAM" id="MobiDB-lite"/>
    </source>
</evidence>
<dbReference type="Proteomes" id="UP001159363">
    <property type="component" value="Chromosome 15"/>
</dbReference>
<keyword evidence="2 8" id="KW-0813">Transport</keyword>
<evidence type="ECO:0000256" key="5">
    <source>
        <dbReference type="ARBA" id="ARBA00023065"/>
    </source>
</evidence>
<feature type="transmembrane region" description="Helical" evidence="10">
    <location>
        <begin position="293"/>
        <end position="312"/>
    </location>
</feature>
<dbReference type="PRINTS" id="PR01333">
    <property type="entry name" value="2POREKCHANEL"/>
</dbReference>
<comment type="caution">
    <text evidence="12">The sequence shown here is derived from an EMBL/GenBank/DDBJ whole genome shotgun (WGS) entry which is preliminary data.</text>
</comment>
<comment type="subcellular location">
    <subcellularLocation>
        <location evidence="1">Membrane</location>
        <topology evidence="1">Multi-pass membrane protein</topology>
    </subcellularLocation>
</comment>
<keyword evidence="4 10" id="KW-1133">Transmembrane helix</keyword>
<feature type="transmembrane region" description="Helical" evidence="10">
    <location>
        <begin position="225"/>
        <end position="248"/>
    </location>
</feature>
<dbReference type="PANTHER" id="PTHR11003">
    <property type="entry name" value="POTASSIUM CHANNEL, SUBFAMILY K"/>
    <property type="match status" value="1"/>
</dbReference>
<dbReference type="InterPro" id="IPR003280">
    <property type="entry name" value="2pore_dom_K_chnl"/>
</dbReference>
<evidence type="ECO:0000256" key="2">
    <source>
        <dbReference type="ARBA" id="ARBA00022448"/>
    </source>
</evidence>
<feature type="region of interest" description="Disordered" evidence="9">
    <location>
        <begin position="203"/>
        <end position="223"/>
    </location>
</feature>
<evidence type="ECO:0000313" key="13">
    <source>
        <dbReference type="Proteomes" id="UP001159363"/>
    </source>
</evidence>
<dbReference type="PANTHER" id="PTHR11003:SF87">
    <property type="entry name" value="POTASSIUM CHANNEL DOMAIN-CONTAINING PROTEIN"/>
    <property type="match status" value="1"/>
</dbReference>
<feature type="domain" description="Potassium channel" evidence="11">
    <location>
        <begin position="236"/>
        <end position="314"/>
    </location>
</feature>
<evidence type="ECO:0000256" key="3">
    <source>
        <dbReference type="ARBA" id="ARBA00022692"/>
    </source>
</evidence>
<feature type="transmembrane region" description="Helical" evidence="10">
    <location>
        <begin position="32"/>
        <end position="60"/>
    </location>
</feature>
<keyword evidence="6 10" id="KW-0472">Membrane</keyword>
<organism evidence="12 13">
    <name type="scientific">Dryococelus australis</name>
    <dbReference type="NCBI Taxonomy" id="614101"/>
    <lineage>
        <taxon>Eukaryota</taxon>
        <taxon>Metazoa</taxon>
        <taxon>Ecdysozoa</taxon>
        <taxon>Arthropoda</taxon>
        <taxon>Hexapoda</taxon>
        <taxon>Insecta</taxon>
        <taxon>Pterygota</taxon>
        <taxon>Neoptera</taxon>
        <taxon>Polyneoptera</taxon>
        <taxon>Phasmatodea</taxon>
        <taxon>Verophasmatodea</taxon>
        <taxon>Anareolatae</taxon>
        <taxon>Phasmatidae</taxon>
        <taxon>Eurycanthinae</taxon>
        <taxon>Dryococelus</taxon>
    </lineage>
</organism>
<dbReference type="Pfam" id="PF07885">
    <property type="entry name" value="Ion_trans_2"/>
    <property type="match status" value="2"/>
</dbReference>
<evidence type="ECO:0000313" key="12">
    <source>
        <dbReference type="EMBL" id="KAJ8866892.1"/>
    </source>
</evidence>
<keyword evidence="7 8" id="KW-0407">Ion channel</keyword>
<evidence type="ECO:0000259" key="11">
    <source>
        <dbReference type="Pfam" id="PF07885"/>
    </source>
</evidence>
<reference evidence="12 13" key="1">
    <citation type="submission" date="2023-02" db="EMBL/GenBank/DDBJ databases">
        <title>LHISI_Scaffold_Assembly.</title>
        <authorList>
            <person name="Stuart O.P."/>
            <person name="Cleave R."/>
            <person name="Magrath M.J.L."/>
            <person name="Mikheyev A.S."/>
        </authorList>
    </citation>
    <scope>NUCLEOTIDE SEQUENCE [LARGE SCALE GENOMIC DNA]</scope>
    <source>
        <strain evidence="12">Daus_M_001</strain>
        <tissue evidence="12">Leg muscle</tissue>
    </source>
</reference>
<evidence type="ECO:0000256" key="1">
    <source>
        <dbReference type="ARBA" id="ARBA00004141"/>
    </source>
</evidence>
<evidence type="ECO:0000256" key="6">
    <source>
        <dbReference type="ARBA" id="ARBA00023136"/>
    </source>
</evidence>
<gene>
    <name evidence="12" type="ORF">PR048_032754</name>
</gene>
<feature type="compositionally biased region" description="Low complexity" evidence="9">
    <location>
        <begin position="1"/>
        <end position="19"/>
    </location>
</feature>
<dbReference type="Gene3D" id="1.10.287.70">
    <property type="match status" value="1"/>
</dbReference>
<feature type="domain" description="Potassium channel" evidence="11">
    <location>
        <begin position="127"/>
        <end position="184"/>
    </location>
</feature>
<feature type="transmembrane region" description="Helical" evidence="10">
    <location>
        <begin position="260"/>
        <end position="281"/>
    </location>
</feature>
<evidence type="ECO:0000256" key="8">
    <source>
        <dbReference type="RuleBase" id="RU003857"/>
    </source>
</evidence>
<keyword evidence="5 8" id="KW-0406">Ion transport</keyword>
<evidence type="ECO:0000256" key="4">
    <source>
        <dbReference type="ARBA" id="ARBA00022989"/>
    </source>
</evidence>
<dbReference type="EMBL" id="JARBHB010000016">
    <property type="protein sequence ID" value="KAJ8866892.1"/>
    <property type="molecule type" value="Genomic_DNA"/>
</dbReference>
<comment type="similarity">
    <text evidence="8">Belongs to the two pore domain potassium channel (TC 1.A.1.8) family.</text>
</comment>
<feature type="region of interest" description="Disordered" evidence="9">
    <location>
        <begin position="1"/>
        <end position="21"/>
    </location>
</feature>
<keyword evidence="3 8" id="KW-0812">Transmembrane</keyword>
<evidence type="ECO:0000256" key="7">
    <source>
        <dbReference type="ARBA" id="ARBA00023303"/>
    </source>
</evidence>
<evidence type="ECO:0000256" key="10">
    <source>
        <dbReference type="SAM" id="Phobius"/>
    </source>
</evidence>
<proteinExistence type="inferred from homology"/>